<dbReference type="STRING" id="6205.A0A0R3WYU6"/>
<dbReference type="Proteomes" id="UP000274429">
    <property type="component" value="Unassembled WGS sequence"/>
</dbReference>
<dbReference type="WBParaSite" id="TTAC_0000593601-mRNA-1">
    <property type="protein sequence ID" value="TTAC_0000593601-mRNA-1"/>
    <property type="gene ID" value="TTAC_0000593601"/>
</dbReference>
<accession>A0A0R3WYU6</accession>
<feature type="coiled-coil region" evidence="1">
    <location>
        <begin position="110"/>
        <end position="137"/>
    </location>
</feature>
<sequence>MGEGETADSNRGDFLEWCTHTAVMDGVLSSLKRDIAKTSENGSTEARAPDSLAERINSIQVESSNLKRHLLLFTYPTDIRHSIQRCREATREHDVAAINLEIVSLTSEHVEGLTKKCEDLVKRIQEGQNLIEQLQKKVSGVSPPPELHNANAELLEELKDLYEKNTKILDHVSRFVPYLTA</sequence>
<proteinExistence type="predicted"/>
<reference evidence="2 3" key="2">
    <citation type="submission" date="2018-11" db="EMBL/GenBank/DDBJ databases">
        <authorList>
            <consortium name="Pathogen Informatics"/>
        </authorList>
    </citation>
    <scope>NUCLEOTIDE SEQUENCE [LARGE SCALE GENOMIC DNA]</scope>
</reference>
<evidence type="ECO:0000313" key="3">
    <source>
        <dbReference type="Proteomes" id="UP000274429"/>
    </source>
</evidence>
<gene>
    <name evidence="2" type="ORF">TTAC_LOCUS5921</name>
</gene>
<organism evidence="4">
    <name type="scientific">Hydatigena taeniaeformis</name>
    <name type="common">Feline tapeworm</name>
    <name type="synonym">Taenia taeniaeformis</name>
    <dbReference type="NCBI Taxonomy" id="6205"/>
    <lineage>
        <taxon>Eukaryota</taxon>
        <taxon>Metazoa</taxon>
        <taxon>Spiralia</taxon>
        <taxon>Lophotrochozoa</taxon>
        <taxon>Platyhelminthes</taxon>
        <taxon>Cestoda</taxon>
        <taxon>Eucestoda</taxon>
        <taxon>Cyclophyllidea</taxon>
        <taxon>Taeniidae</taxon>
        <taxon>Hydatigera</taxon>
    </lineage>
</organism>
<keyword evidence="3" id="KW-1185">Reference proteome</keyword>
<dbReference type="AlphaFoldDB" id="A0A0R3WYU6"/>
<dbReference type="EMBL" id="UYWX01009734">
    <property type="protein sequence ID" value="VDM27971.1"/>
    <property type="molecule type" value="Genomic_DNA"/>
</dbReference>
<keyword evidence="1" id="KW-0175">Coiled coil</keyword>
<evidence type="ECO:0000313" key="2">
    <source>
        <dbReference type="EMBL" id="VDM27971.1"/>
    </source>
</evidence>
<evidence type="ECO:0000256" key="1">
    <source>
        <dbReference type="SAM" id="Coils"/>
    </source>
</evidence>
<reference evidence="4" key="1">
    <citation type="submission" date="2017-02" db="UniProtKB">
        <authorList>
            <consortium name="WormBaseParasite"/>
        </authorList>
    </citation>
    <scope>IDENTIFICATION</scope>
</reference>
<name>A0A0R3WYU6_HYDTA</name>
<protein>
    <submittedName>
        <fullName evidence="4">Mediator of RNA polymerase II transcription subunit 30</fullName>
    </submittedName>
</protein>
<evidence type="ECO:0000313" key="4">
    <source>
        <dbReference type="WBParaSite" id="TTAC_0000593601-mRNA-1"/>
    </source>
</evidence>